<evidence type="ECO:0008006" key="5">
    <source>
        <dbReference type="Google" id="ProtNLM"/>
    </source>
</evidence>
<reference evidence="4" key="1">
    <citation type="submission" date="2020-02" db="EMBL/GenBank/DDBJ databases">
        <authorList>
            <person name="Meier V. D."/>
        </authorList>
    </citation>
    <scope>NUCLEOTIDE SEQUENCE</scope>
    <source>
        <strain evidence="4">AVDCRST_MAG72</strain>
    </source>
</reference>
<evidence type="ECO:0000256" key="3">
    <source>
        <dbReference type="SAM" id="SignalP"/>
    </source>
</evidence>
<dbReference type="InterPro" id="IPR025566">
    <property type="entry name" value="DUF4331"/>
</dbReference>
<name>A0A6J4MI74_9ACTN</name>
<keyword evidence="2" id="KW-1133">Transmembrane helix</keyword>
<feature type="compositionally biased region" description="Low complexity" evidence="1">
    <location>
        <begin position="469"/>
        <end position="489"/>
    </location>
</feature>
<dbReference type="AlphaFoldDB" id="A0A6J4MI74"/>
<dbReference type="Pfam" id="PF14224">
    <property type="entry name" value="DUF4331"/>
    <property type="match status" value="1"/>
</dbReference>
<evidence type="ECO:0000256" key="1">
    <source>
        <dbReference type="SAM" id="MobiDB-lite"/>
    </source>
</evidence>
<keyword evidence="2" id="KW-0812">Transmembrane</keyword>
<sequence length="523" mass="54816">MSPNRHLRSAVACLCAAAVAVGGSAALFSAQMGSASSHREAPLITNDPKADNTDVYAFVSPDSPNTTTLIANWLPFEEPAGGPNFYEFDENAQYDINIDNDGDAKPDITYRWTFKTTDNRGTDTFLYNNGPVTALDDENLLVRQTYKLEEIRGGQSETILNNAPVAPSNVGQASMPDYASLRARAISQFGGGGQSFAGQADDPFFLDLRIFDLLYGGDLSETGADTLSGYNVQSLALQVPTSEITSGDDPVVGVWSTTQRPSIQMRNADGTQSFRGKQVQVSRLGMPLVNEVVVPAGLKDAFNALPPAKDATVQPVVDRVNDPEVPKLIEAIYGIPAPKAPRDDIFSIFLTGIEGLNKPQGKVQPAEMLRLNTSIPPAEAPNRLGVLGKDNAGFPNGRRLTDDVVDIEIQALEGAVRTGKLVEALAAGDGVNENDLPFGETFPYVALPHSGSGEGAPSGGVSAGGGGTAESAAPSATAPTREAAATPATEDAISTALPISAAALGLLLAGFGVVIYRRGRVEG</sequence>
<feature type="signal peptide" evidence="3">
    <location>
        <begin position="1"/>
        <end position="25"/>
    </location>
</feature>
<feature type="transmembrane region" description="Helical" evidence="2">
    <location>
        <begin position="496"/>
        <end position="516"/>
    </location>
</feature>
<accession>A0A6J4MI74</accession>
<dbReference type="EMBL" id="CADCUJ010000087">
    <property type="protein sequence ID" value="CAA9358531.1"/>
    <property type="molecule type" value="Genomic_DNA"/>
</dbReference>
<feature type="region of interest" description="Disordered" evidence="1">
    <location>
        <begin position="449"/>
        <end position="489"/>
    </location>
</feature>
<organism evidence="4">
    <name type="scientific">uncultured Nocardioidaceae bacterium</name>
    <dbReference type="NCBI Taxonomy" id="253824"/>
    <lineage>
        <taxon>Bacteria</taxon>
        <taxon>Bacillati</taxon>
        <taxon>Actinomycetota</taxon>
        <taxon>Actinomycetes</taxon>
        <taxon>Propionibacteriales</taxon>
        <taxon>Nocardioidaceae</taxon>
        <taxon>environmental samples</taxon>
    </lineage>
</organism>
<keyword evidence="2" id="KW-0472">Membrane</keyword>
<feature type="compositionally biased region" description="Gly residues" evidence="1">
    <location>
        <begin position="452"/>
        <end position="468"/>
    </location>
</feature>
<evidence type="ECO:0000313" key="4">
    <source>
        <dbReference type="EMBL" id="CAA9358531.1"/>
    </source>
</evidence>
<keyword evidence="3" id="KW-0732">Signal</keyword>
<evidence type="ECO:0000256" key="2">
    <source>
        <dbReference type="SAM" id="Phobius"/>
    </source>
</evidence>
<protein>
    <recommendedName>
        <fullName evidence="5">DUF4331 domain-containing protein</fullName>
    </recommendedName>
</protein>
<proteinExistence type="predicted"/>
<feature type="chain" id="PRO_5038766102" description="DUF4331 domain-containing protein" evidence="3">
    <location>
        <begin position="26"/>
        <end position="523"/>
    </location>
</feature>
<gene>
    <name evidence="4" type="ORF">AVDCRST_MAG72-2014</name>
</gene>